<evidence type="ECO:0000313" key="2">
    <source>
        <dbReference type="Proteomes" id="UP001164539"/>
    </source>
</evidence>
<protein>
    <submittedName>
        <fullName evidence="1">Transcription termination factor like</fullName>
    </submittedName>
</protein>
<evidence type="ECO:0000313" key="1">
    <source>
        <dbReference type="EMBL" id="KAJ4722218.1"/>
    </source>
</evidence>
<dbReference type="Proteomes" id="UP001164539">
    <property type="component" value="Chromosome 3"/>
</dbReference>
<name>A0ACC1YGI8_MELAZ</name>
<reference evidence="1 2" key="1">
    <citation type="journal article" date="2023" name="Science">
        <title>Complex scaffold remodeling in plant triterpene biosynthesis.</title>
        <authorList>
            <person name="De La Pena R."/>
            <person name="Hodgson H."/>
            <person name="Liu J.C."/>
            <person name="Stephenson M.J."/>
            <person name="Martin A.C."/>
            <person name="Owen C."/>
            <person name="Harkess A."/>
            <person name="Leebens-Mack J."/>
            <person name="Jimenez L.E."/>
            <person name="Osbourn A."/>
            <person name="Sattely E.S."/>
        </authorList>
    </citation>
    <scope>NUCLEOTIDE SEQUENCE [LARGE SCALE GENOMIC DNA]</scope>
    <source>
        <strain evidence="2">cv. JPN11</strain>
        <tissue evidence="1">Leaf</tissue>
    </source>
</reference>
<proteinExistence type="predicted"/>
<keyword evidence="2" id="KW-1185">Reference proteome</keyword>
<dbReference type="EMBL" id="CM051396">
    <property type="protein sequence ID" value="KAJ4722218.1"/>
    <property type="molecule type" value="Genomic_DNA"/>
</dbReference>
<feature type="non-terminal residue" evidence="1">
    <location>
        <position position="1"/>
    </location>
</feature>
<comment type="caution">
    <text evidence="1">The sequence shown here is derived from an EMBL/GenBank/DDBJ whole genome shotgun (WGS) entry which is preliminary data.</text>
</comment>
<sequence>FLFWCFSFVLKKIFIYIVSYFLISLSLIFIIPMFHFLCQTIIHGRHTSASGASKLLCLQKYTSIMSLKYISSSANQDSFTVSYLINSCGLSLESAISASKHVHFETPEKPDSVLDFLKNHGFSKTQITNLTRSCPDVLLCSPKKTLLPKFEFFYSKGISNFDLAKMLFVCPHLFRRSLQNHIIPSFNYLSNFLQSSEKTIALIKRFPPILYNGVDGYLAPKIKILRDIGVPELNILKLIDSWPRLGLTYQKYFEKNVAVVKEMGINPSKKQFVLALVAKNLISESLWERKVNVYKRWGWSEEEILTAFRKCPWIMIVSEDKIEAVMDFFVNRIGWKSSAIVRCPVVFTLSLEKRVIPRRAVFEFLSLKSLIKESTNFASWLYCSEKTFLQKFVNSYDEAPQLLNLYQEKLNPSMMPKISV</sequence>
<gene>
    <name evidence="1" type="ORF">OWV82_005755</name>
</gene>
<organism evidence="1 2">
    <name type="scientific">Melia azedarach</name>
    <name type="common">Chinaberry tree</name>
    <dbReference type="NCBI Taxonomy" id="155640"/>
    <lineage>
        <taxon>Eukaryota</taxon>
        <taxon>Viridiplantae</taxon>
        <taxon>Streptophyta</taxon>
        <taxon>Embryophyta</taxon>
        <taxon>Tracheophyta</taxon>
        <taxon>Spermatophyta</taxon>
        <taxon>Magnoliopsida</taxon>
        <taxon>eudicotyledons</taxon>
        <taxon>Gunneridae</taxon>
        <taxon>Pentapetalae</taxon>
        <taxon>rosids</taxon>
        <taxon>malvids</taxon>
        <taxon>Sapindales</taxon>
        <taxon>Meliaceae</taxon>
        <taxon>Melia</taxon>
    </lineage>
</organism>
<accession>A0ACC1YGI8</accession>